<evidence type="ECO:0000256" key="9">
    <source>
        <dbReference type="ARBA" id="ARBA00022840"/>
    </source>
</evidence>
<dbReference type="AlphaFoldDB" id="A0A0F0UFE5"/>
<dbReference type="GeneID" id="93312449"/>
<evidence type="ECO:0000256" key="3">
    <source>
        <dbReference type="ARBA" id="ARBA00007487"/>
    </source>
</evidence>
<dbReference type="Pfam" id="PF02572">
    <property type="entry name" value="CobA_CobO_BtuR"/>
    <property type="match status" value="1"/>
</dbReference>
<evidence type="ECO:0000256" key="1">
    <source>
        <dbReference type="ARBA" id="ARBA00004496"/>
    </source>
</evidence>
<evidence type="ECO:0000256" key="10">
    <source>
        <dbReference type="ARBA" id="ARBA00023244"/>
    </source>
</evidence>
<comment type="catalytic activity">
    <reaction evidence="13 14">
        <text>2 cob(II)alamin + reduced [electron-transfer flavoprotein] + 2 ATP = 2 adenosylcob(III)alamin + 2 triphosphate + oxidized [electron-transfer flavoprotein] + 3 H(+)</text>
        <dbReference type="Rhea" id="RHEA:28671"/>
        <dbReference type="Rhea" id="RHEA-COMP:10685"/>
        <dbReference type="Rhea" id="RHEA-COMP:10686"/>
        <dbReference type="ChEBI" id="CHEBI:15378"/>
        <dbReference type="ChEBI" id="CHEBI:16304"/>
        <dbReference type="ChEBI" id="CHEBI:18036"/>
        <dbReference type="ChEBI" id="CHEBI:18408"/>
        <dbReference type="ChEBI" id="CHEBI:30616"/>
        <dbReference type="ChEBI" id="CHEBI:57692"/>
        <dbReference type="ChEBI" id="CHEBI:58307"/>
        <dbReference type="EC" id="2.5.1.17"/>
    </reaction>
</comment>
<keyword evidence="8 14" id="KW-0547">Nucleotide-binding</keyword>
<dbReference type="NCBIfam" id="TIGR00708">
    <property type="entry name" value="cobA"/>
    <property type="match status" value="1"/>
</dbReference>
<dbReference type="OMA" id="HAMGEGF"/>
<dbReference type="InterPro" id="IPR003724">
    <property type="entry name" value="CblAdoTrfase_CobA"/>
</dbReference>
<dbReference type="GO" id="GO:0008817">
    <property type="term" value="F:corrinoid adenosyltransferase activity"/>
    <property type="evidence" value="ECO:0007669"/>
    <property type="project" value="UniProtKB-UniRule"/>
</dbReference>
<dbReference type="InterPro" id="IPR027417">
    <property type="entry name" value="P-loop_NTPase"/>
</dbReference>
<evidence type="ECO:0000313" key="18">
    <source>
        <dbReference type="EMBL" id="QMR41872.1"/>
    </source>
</evidence>
<reference evidence="17" key="3">
    <citation type="journal article" date="2023" name="J. Hosp. Infect.">
        <title>Cross-contamination of carbapenem-resistant Gram-negative bacteria between patients and hospital environment in the first year of a newly built surgical ward.</title>
        <authorList>
            <person name="Boutin S."/>
            <person name="Scherrer M."/>
            <person name="Spath I."/>
            <person name="Kocer K."/>
            <person name="Heeg K."/>
            <person name="Nurjadi D."/>
        </authorList>
    </citation>
    <scope>NUCLEOTIDE SEQUENCE</scope>
    <source>
        <strain evidence="17">KE10384</strain>
    </source>
</reference>
<protein>
    <recommendedName>
        <fullName evidence="4 14">Corrinoid adenosyltransferase</fullName>
        <ecNumber evidence="4 14">2.5.1.17</ecNumber>
    </recommendedName>
    <alternativeName>
        <fullName evidence="14">Cob(II)alamin adenosyltransferase</fullName>
    </alternativeName>
    <alternativeName>
        <fullName evidence="14">Cob(II)yrinic acid a,c-diamide adenosyltransferase</fullName>
    </alternativeName>
</protein>
<evidence type="ECO:0000256" key="2">
    <source>
        <dbReference type="ARBA" id="ARBA00005121"/>
    </source>
</evidence>
<dbReference type="FunFam" id="3.40.50.300:FF:000937">
    <property type="entry name" value="Corrinoid adenosyltransferase"/>
    <property type="match status" value="1"/>
</dbReference>
<evidence type="ECO:0000256" key="7">
    <source>
        <dbReference type="ARBA" id="ARBA00022679"/>
    </source>
</evidence>
<dbReference type="Gene3D" id="3.40.50.300">
    <property type="entry name" value="P-loop containing nucleotide triphosphate hydrolases"/>
    <property type="match status" value="1"/>
</dbReference>
<accession>A0A0F0UFE5</accession>
<dbReference type="InterPro" id="IPR025826">
    <property type="entry name" value="Co_AT_N_dom"/>
</dbReference>
<dbReference type="PANTHER" id="PTHR46638:SF1">
    <property type="entry name" value="CORRINOID ADENOSYLTRANSFERASE"/>
    <property type="match status" value="1"/>
</dbReference>
<keyword evidence="10 14" id="KW-0627">Porphyrin biosynthesis</keyword>
<reference evidence="19" key="1">
    <citation type="submission" date="2020-06" db="EMBL/GenBank/DDBJ databases">
        <title>REHAB project genomes.</title>
        <authorList>
            <person name="Shaw L.P."/>
        </authorList>
    </citation>
    <scope>NUCLEOTIDE SEQUENCE [LARGE SCALE GENOMIC DNA]</scope>
    <source>
        <strain evidence="19">RHBSTW-00938</strain>
    </source>
</reference>
<feature type="domain" description="Cob(I)alamin adenosyltransferase N-terminal" evidence="15">
    <location>
        <begin position="3"/>
        <end position="21"/>
    </location>
</feature>
<dbReference type="RefSeq" id="WP_015366219.1">
    <property type="nucleotide sequence ID" value="NZ_AP022108.1"/>
</dbReference>
<dbReference type="GO" id="GO:0009236">
    <property type="term" value="P:cobalamin biosynthetic process"/>
    <property type="evidence" value="ECO:0007669"/>
    <property type="project" value="UniProtKB-UniRule"/>
</dbReference>
<sequence length="196" mass="21947">MSDQRYRERQQRVKDKVDARVAAAQQERGLIMVFTGNGKGKTTAAFGTVTRAVGHGKKAGVVQFIKGTWPNGERNLLEPHGVEFQVMATGFTWDTQNRDSDTAACLDVWQHGRRMLADDSLDLVLLDELTYMVAYDYLPLEEVLTALRNRPAHQTVMITGRGCHREIIEIADTVSELRPVKHAFDAGVKAQMGIDY</sequence>
<evidence type="ECO:0000313" key="19">
    <source>
        <dbReference type="Proteomes" id="UP000514462"/>
    </source>
</evidence>
<dbReference type="PIRSF" id="PIRSF015617">
    <property type="entry name" value="Adensltrnsf_CobA"/>
    <property type="match status" value="1"/>
</dbReference>
<dbReference type="Proteomes" id="UP001279012">
    <property type="component" value="Unassembled WGS sequence"/>
</dbReference>
<comment type="similarity">
    <text evidence="3 14">Belongs to the Cob(I)alamin adenosyltransferase family.</text>
</comment>
<reference evidence="16" key="4">
    <citation type="submission" date="2023-11" db="EMBL/GenBank/DDBJ databases">
        <title>Detection of rare carbapenemases in Enterobacterales - comparison of two colorimetric and two CIM-based carbapenemase assays.</title>
        <authorList>
            <person name="Schaffarczyk L."/>
            <person name="Noster J."/>
            <person name="Stelzer Y."/>
            <person name="Sattler J."/>
            <person name="Gatermann S."/>
            <person name="Hamprecht A."/>
        </authorList>
    </citation>
    <scope>NUCLEOTIDE SEQUENCE</scope>
    <source>
        <strain evidence="16">CIM-Cont-037</strain>
    </source>
</reference>
<evidence type="ECO:0000313" key="16">
    <source>
        <dbReference type="EMBL" id="MDX7016006.1"/>
    </source>
</evidence>
<dbReference type="GO" id="GO:0006779">
    <property type="term" value="P:porphyrin-containing compound biosynthetic process"/>
    <property type="evidence" value="ECO:0007669"/>
    <property type="project" value="UniProtKB-UniRule"/>
</dbReference>
<keyword evidence="6 14" id="KW-0169">Cobalamin biosynthesis</keyword>
<evidence type="ECO:0000256" key="12">
    <source>
        <dbReference type="ARBA" id="ARBA00048555"/>
    </source>
</evidence>
<evidence type="ECO:0000259" key="15">
    <source>
        <dbReference type="Pfam" id="PF12557"/>
    </source>
</evidence>
<evidence type="ECO:0000256" key="11">
    <source>
        <dbReference type="ARBA" id="ARBA00024929"/>
    </source>
</evidence>
<organism evidence="17 20">
    <name type="scientific">Klebsiella aerogenes</name>
    <name type="common">Enterobacter aerogenes</name>
    <dbReference type="NCBI Taxonomy" id="548"/>
    <lineage>
        <taxon>Bacteria</taxon>
        <taxon>Pseudomonadati</taxon>
        <taxon>Pseudomonadota</taxon>
        <taxon>Gammaproteobacteria</taxon>
        <taxon>Enterobacterales</taxon>
        <taxon>Enterobacteriaceae</taxon>
        <taxon>Klebsiella/Raoultella group</taxon>
        <taxon>Klebsiella</taxon>
    </lineage>
</organism>
<comment type="catalytic activity">
    <reaction evidence="12 14">
        <text>2 cob(II)yrinate a,c diamide + reduced [electron-transfer flavoprotein] + 2 ATP = 2 adenosylcob(III)yrinate a,c-diamide + 2 triphosphate + oxidized [electron-transfer flavoprotein] + 3 H(+)</text>
        <dbReference type="Rhea" id="RHEA:11528"/>
        <dbReference type="Rhea" id="RHEA-COMP:10685"/>
        <dbReference type="Rhea" id="RHEA-COMP:10686"/>
        <dbReference type="ChEBI" id="CHEBI:15378"/>
        <dbReference type="ChEBI" id="CHEBI:18036"/>
        <dbReference type="ChEBI" id="CHEBI:30616"/>
        <dbReference type="ChEBI" id="CHEBI:57692"/>
        <dbReference type="ChEBI" id="CHEBI:58307"/>
        <dbReference type="ChEBI" id="CHEBI:58503"/>
        <dbReference type="ChEBI" id="CHEBI:58537"/>
        <dbReference type="EC" id="2.5.1.17"/>
    </reaction>
</comment>
<comment type="function">
    <text evidence="11 14">Required for both de novo synthesis of the corrin ring for the assimilation of exogenous corrinoids. Participates in the adenosylation of a variety of incomplete and complete corrinoids.</text>
</comment>
<keyword evidence="9 14" id="KW-0067">ATP-binding</keyword>
<keyword evidence="5 14" id="KW-0963">Cytoplasm</keyword>
<evidence type="ECO:0000256" key="13">
    <source>
        <dbReference type="ARBA" id="ARBA00048692"/>
    </source>
</evidence>
<evidence type="ECO:0000256" key="14">
    <source>
        <dbReference type="PIRNR" id="PIRNR015617"/>
    </source>
</evidence>
<name>A0A0F0UFE5_KLEAE</name>
<dbReference type="SUPFAM" id="SSF52540">
    <property type="entry name" value="P-loop containing nucleoside triphosphate hydrolases"/>
    <property type="match status" value="1"/>
</dbReference>
<evidence type="ECO:0000256" key="8">
    <source>
        <dbReference type="ARBA" id="ARBA00022741"/>
    </source>
</evidence>
<evidence type="ECO:0000313" key="17">
    <source>
        <dbReference type="EMBL" id="MEA8797852.1"/>
    </source>
</evidence>
<dbReference type="Pfam" id="PF12557">
    <property type="entry name" value="Co_AT_N"/>
    <property type="match status" value="1"/>
</dbReference>
<dbReference type="EMBL" id="JAWZZT010000013">
    <property type="protein sequence ID" value="MDX7016006.1"/>
    <property type="molecule type" value="Genomic_DNA"/>
</dbReference>
<evidence type="ECO:0000256" key="6">
    <source>
        <dbReference type="ARBA" id="ARBA00022573"/>
    </source>
</evidence>
<comment type="pathway">
    <text evidence="2 14">Cofactor biosynthesis; adenosylcobalamin biosynthesis; adenosylcobalamin from cob(II)yrinate a,c-diamide: step 2/7.</text>
</comment>
<evidence type="ECO:0000256" key="5">
    <source>
        <dbReference type="ARBA" id="ARBA00022490"/>
    </source>
</evidence>
<dbReference type="PANTHER" id="PTHR46638">
    <property type="entry name" value="CORRINOID ADENOSYLTRANSFERASE"/>
    <property type="match status" value="1"/>
</dbReference>
<dbReference type="Proteomes" id="UP000514462">
    <property type="component" value="Chromosome"/>
</dbReference>
<dbReference type="EMBL" id="CP055904">
    <property type="protein sequence ID" value="QMR41872.1"/>
    <property type="molecule type" value="Genomic_DNA"/>
</dbReference>
<reference evidence="18" key="2">
    <citation type="journal article" date="2021" name="Microb. Genom.">
        <title>A genomic epidemiological study shows that prevalence of antimicrobial resistance in Enterobacterales is associated with the livestock host, as well as antimicrobial usage.</title>
        <authorList>
            <person name="AbuOun M."/>
            <person name="Jones H."/>
            <person name="Stubberfield E."/>
            <person name="Gilson D."/>
            <person name="Shaw L.P."/>
            <person name="Hubbard A.T.M."/>
            <person name="Chau K.K."/>
            <person name="Sebra R."/>
            <person name="Peto T.E.A."/>
            <person name="Crook D.W."/>
            <person name="Read D.S."/>
            <person name="Gweon H.S."/>
            <person name="Walker A.S."/>
            <person name="Stoesser N."/>
            <person name="Smith R.P."/>
            <person name="Anjum M.F."/>
            <person name="On Behalf Of The Rehab Consortium."/>
        </authorList>
    </citation>
    <scope>NUCLEOTIDE SEQUENCE</scope>
    <source>
        <strain evidence="18">RHBSTW-00938</strain>
    </source>
</reference>
<dbReference type="EMBL" id="JARELW010000001">
    <property type="protein sequence ID" value="MEA8797852.1"/>
    <property type="molecule type" value="Genomic_DNA"/>
</dbReference>
<dbReference type="NCBIfam" id="NF004637">
    <property type="entry name" value="PRK05986.1"/>
    <property type="match status" value="1"/>
</dbReference>
<dbReference type="EC" id="2.5.1.17" evidence="4 14"/>
<gene>
    <name evidence="17" type="primary">cobO</name>
    <name evidence="18" type="ORF">HV331_21340</name>
    <name evidence="17" type="ORF">PZT46_01070</name>
    <name evidence="16" type="ORF">SJ059_16230</name>
</gene>
<proteinExistence type="inferred from homology"/>
<dbReference type="CDD" id="cd00561">
    <property type="entry name" value="CobA_ACA"/>
    <property type="match status" value="1"/>
</dbReference>
<dbReference type="GO" id="GO:0005737">
    <property type="term" value="C:cytoplasm"/>
    <property type="evidence" value="ECO:0007669"/>
    <property type="project" value="UniProtKB-SubCell"/>
</dbReference>
<dbReference type="Proteomes" id="UP001303386">
    <property type="component" value="Unassembled WGS sequence"/>
</dbReference>
<dbReference type="GO" id="GO:0005524">
    <property type="term" value="F:ATP binding"/>
    <property type="evidence" value="ECO:0007669"/>
    <property type="project" value="UniProtKB-UniRule"/>
</dbReference>
<keyword evidence="7 14" id="KW-0808">Transferase</keyword>
<evidence type="ECO:0000313" key="20">
    <source>
        <dbReference type="Proteomes" id="UP001303386"/>
    </source>
</evidence>
<comment type="subcellular location">
    <subcellularLocation>
        <location evidence="1 14">Cytoplasm</location>
    </subcellularLocation>
</comment>
<accession>A0A157V908</accession>
<evidence type="ECO:0000256" key="4">
    <source>
        <dbReference type="ARBA" id="ARBA00012454"/>
    </source>
</evidence>